<protein>
    <submittedName>
        <fullName evidence="1">Uncharacterized protein</fullName>
    </submittedName>
</protein>
<sequence length="32" mass="3835">MYPSRVIWPGKEQPPRLAQLKVAIFLYLLQDY</sequence>
<reference evidence="1" key="1">
    <citation type="submission" date="2009-01" db="EMBL/GenBank/DDBJ databases">
        <title>Complete sequence of chromosome Cyanothece sp. PCC 7425.</title>
        <authorList>
            <consortium name="US DOE Joint Genome Institute"/>
            <person name="Lucas S."/>
            <person name="Copeland A."/>
            <person name="Lapidus A."/>
            <person name="Glavina del Rio T."/>
            <person name="Dalin E."/>
            <person name="Tice H."/>
            <person name="Bruce D."/>
            <person name="Goodwin L."/>
            <person name="Pitluck S."/>
            <person name="Sims D."/>
            <person name="Meineke L."/>
            <person name="Brettin T."/>
            <person name="Detter J.C."/>
            <person name="Han C."/>
            <person name="Larimer F."/>
            <person name="Land M."/>
            <person name="Hauser L."/>
            <person name="Kyrpides N."/>
            <person name="Ovchinnikova G."/>
            <person name="Liberton M."/>
            <person name="Stoeckel J."/>
            <person name="Banerjee A."/>
            <person name="Singh A."/>
            <person name="Page L."/>
            <person name="Sato H."/>
            <person name="Zhao L."/>
            <person name="Sherman L."/>
            <person name="Pakrasi H."/>
            <person name="Richardson P."/>
        </authorList>
    </citation>
    <scope>NUCLEOTIDE SEQUENCE</scope>
    <source>
        <strain evidence="1">PCC 7425</strain>
    </source>
</reference>
<dbReference type="KEGG" id="cyn:Cyan7425_3919"/>
<dbReference type="EMBL" id="CP001344">
    <property type="protein sequence ID" value="ACL46236.1"/>
    <property type="molecule type" value="Genomic_DNA"/>
</dbReference>
<organism evidence="1">
    <name type="scientific">Cyanothece sp. (strain PCC 7425 / ATCC 29141)</name>
    <dbReference type="NCBI Taxonomy" id="395961"/>
    <lineage>
        <taxon>Bacteria</taxon>
        <taxon>Bacillati</taxon>
        <taxon>Cyanobacteriota</taxon>
        <taxon>Cyanophyceae</taxon>
        <taxon>Gomontiellales</taxon>
        <taxon>Cyanothecaceae</taxon>
        <taxon>Cyanothece</taxon>
    </lineage>
</organism>
<name>B8HUN4_CYAP4</name>
<dbReference type="HOGENOM" id="CLU_3389026_0_0_3"/>
<dbReference type="STRING" id="395961.Cyan7425_3919"/>
<evidence type="ECO:0000313" key="1">
    <source>
        <dbReference type="EMBL" id="ACL46236.1"/>
    </source>
</evidence>
<accession>B8HUN4</accession>
<proteinExistence type="predicted"/>
<dbReference type="AlphaFoldDB" id="B8HUN4"/>
<gene>
    <name evidence="1" type="ordered locus">Cyan7425_3919</name>
</gene>